<feature type="active site" description="Proton donor" evidence="6">
    <location>
        <position position="478"/>
    </location>
</feature>
<evidence type="ECO:0000256" key="7">
    <source>
        <dbReference type="PIRSR" id="PIRSR623088-3"/>
    </source>
</evidence>
<evidence type="ECO:0000256" key="1">
    <source>
        <dbReference type="ARBA" id="ARBA00001968"/>
    </source>
</evidence>
<feature type="domain" description="PDEase" evidence="8">
    <location>
        <begin position="396"/>
        <end position="732"/>
    </location>
</feature>
<dbReference type="GO" id="GO:0007165">
    <property type="term" value="P:signal transduction"/>
    <property type="evidence" value="ECO:0007669"/>
    <property type="project" value="InterPro"/>
</dbReference>
<dbReference type="SMART" id="SM00065">
    <property type="entry name" value="GAF"/>
    <property type="match status" value="1"/>
</dbReference>
<evidence type="ECO:0000313" key="10">
    <source>
        <dbReference type="Proteomes" id="UP001152798"/>
    </source>
</evidence>
<evidence type="ECO:0000313" key="9">
    <source>
        <dbReference type="EMBL" id="CAH1407657.1"/>
    </source>
</evidence>
<name>A0A9P0HSX5_NEZVI</name>
<dbReference type="GO" id="GO:0047555">
    <property type="term" value="F:3',5'-cyclic-GMP phosphodiesterase activity"/>
    <property type="evidence" value="ECO:0007669"/>
    <property type="project" value="UniProtKB-EC"/>
</dbReference>
<keyword evidence="4 7" id="KW-0479">Metal-binding</keyword>
<dbReference type="Pfam" id="PF00233">
    <property type="entry name" value="PDEase_I"/>
    <property type="match status" value="1"/>
</dbReference>
<evidence type="ECO:0000256" key="2">
    <source>
        <dbReference type="ARBA" id="ARBA00007648"/>
    </source>
</evidence>
<dbReference type="Pfam" id="PF01590">
    <property type="entry name" value="GAF"/>
    <property type="match status" value="1"/>
</dbReference>
<dbReference type="PROSITE" id="PS51845">
    <property type="entry name" value="PDEASE_I_2"/>
    <property type="match status" value="1"/>
</dbReference>
<evidence type="ECO:0000256" key="5">
    <source>
        <dbReference type="ARBA" id="ARBA00022801"/>
    </source>
</evidence>
<dbReference type="Gene3D" id="3.30.450.40">
    <property type="match status" value="1"/>
</dbReference>
<dbReference type="SUPFAM" id="SSF55781">
    <property type="entry name" value="GAF domain-like"/>
    <property type="match status" value="1"/>
</dbReference>
<feature type="binding site" evidence="7">
    <location>
        <position position="482"/>
    </location>
    <ligand>
        <name>Zn(2+)</name>
        <dbReference type="ChEBI" id="CHEBI:29105"/>
        <label>1</label>
    </ligand>
</feature>
<accession>A0A9P0HSX5</accession>
<evidence type="ECO:0000256" key="3">
    <source>
        <dbReference type="ARBA" id="ARBA00012319"/>
    </source>
</evidence>
<keyword evidence="5" id="KW-0378">Hydrolase</keyword>
<comment type="cofactor">
    <cofactor evidence="1">
        <name>a divalent metal cation</name>
        <dbReference type="ChEBI" id="CHEBI:60240"/>
    </cofactor>
</comment>
<evidence type="ECO:0000256" key="6">
    <source>
        <dbReference type="PIRSR" id="PIRSR623088-1"/>
    </source>
</evidence>
<feature type="binding site" evidence="7">
    <location>
        <position position="520"/>
    </location>
    <ligand>
        <name>Zn(2+)</name>
        <dbReference type="ChEBI" id="CHEBI:29105"/>
        <label>1</label>
    </ligand>
</feature>
<dbReference type="GO" id="GO:0046872">
    <property type="term" value="F:metal ion binding"/>
    <property type="evidence" value="ECO:0007669"/>
    <property type="project" value="UniProtKB-KW"/>
</dbReference>
<dbReference type="AlphaFoldDB" id="A0A9P0HSX5"/>
<dbReference type="Proteomes" id="UP001152798">
    <property type="component" value="Chromosome 7"/>
</dbReference>
<keyword evidence="10" id="KW-1185">Reference proteome</keyword>
<proteinExistence type="inferred from homology"/>
<dbReference type="PANTHER" id="PTHR11347">
    <property type="entry name" value="CYCLIC NUCLEOTIDE PHOSPHODIESTERASE"/>
    <property type="match status" value="1"/>
</dbReference>
<dbReference type="SUPFAM" id="SSF109604">
    <property type="entry name" value="HD-domain/PDEase-like"/>
    <property type="match status" value="1"/>
</dbReference>
<dbReference type="InterPro" id="IPR003018">
    <property type="entry name" value="GAF"/>
</dbReference>
<dbReference type="OrthoDB" id="295473at2759"/>
<evidence type="ECO:0000259" key="8">
    <source>
        <dbReference type="PROSITE" id="PS51845"/>
    </source>
</evidence>
<dbReference type="InterPro" id="IPR029016">
    <property type="entry name" value="GAF-like_dom_sf"/>
</dbReference>
<dbReference type="Gene3D" id="1.10.1300.10">
    <property type="entry name" value="3'5'-cyclic nucleotide phosphodiesterase, catalytic domain"/>
    <property type="match status" value="1"/>
</dbReference>
<dbReference type="EMBL" id="OV725083">
    <property type="protein sequence ID" value="CAH1407657.1"/>
    <property type="molecule type" value="Genomic_DNA"/>
</dbReference>
<dbReference type="InterPro" id="IPR023088">
    <property type="entry name" value="PDEase"/>
</dbReference>
<feature type="binding site" evidence="7">
    <location>
        <position position="630"/>
    </location>
    <ligand>
        <name>Zn(2+)</name>
        <dbReference type="ChEBI" id="CHEBI:29105"/>
        <label>1</label>
    </ligand>
</feature>
<organism evidence="9 10">
    <name type="scientific">Nezara viridula</name>
    <name type="common">Southern green stink bug</name>
    <name type="synonym">Cimex viridulus</name>
    <dbReference type="NCBI Taxonomy" id="85310"/>
    <lineage>
        <taxon>Eukaryota</taxon>
        <taxon>Metazoa</taxon>
        <taxon>Ecdysozoa</taxon>
        <taxon>Arthropoda</taxon>
        <taxon>Hexapoda</taxon>
        <taxon>Insecta</taxon>
        <taxon>Pterygota</taxon>
        <taxon>Neoptera</taxon>
        <taxon>Paraneoptera</taxon>
        <taxon>Hemiptera</taxon>
        <taxon>Heteroptera</taxon>
        <taxon>Panheteroptera</taxon>
        <taxon>Pentatomomorpha</taxon>
        <taxon>Pentatomoidea</taxon>
        <taxon>Pentatomidae</taxon>
        <taxon>Pentatominae</taxon>
        <taxon>Nezara</taxon>
    </lineage>
</organism>
<evidence type="ECO:0000256" key="4">
    <source>
        <dbReference type="ARBA" id="ARBA00022723"/>
    </source>
</evidence>
<dbReference type="EC" id="3.1.4.35" evidence="3"/>
<sequence length="734" mass="85186">MVETGDENMSPRDITILQKNYEKKAKKSRKFEFLKLLYSNPQKLLHLIKELYDDNTIFQQIKVNLYLQAETGCALSFLIEKCLLYNEHVIKVIGSRELATHVRYEKNNEFIKRLEDSEGPITLMKELLNKDLLLEMISISYDFGITETMKYHFFPIFHPYRKNVIFYSCLVQDANNNNDMETLHGYVGECFRYCQEIIVNTMRYDEQRLYHSKQKKILDLGISNLDLIDDFTAFLPVVRQQILELSEAERCNIFLLEGNVLVSRICDYGVSFDTFRKDVKNVRIPVGVGVSGTVAKIEKGINCLDPNTDPLYQKDLDVSEGLISRNMLSFPLMLYGRVYGVAEVYNKTTSNMFSSADVNHCECLGRVLGIQLYMALVTKKNRDDYSRRNLIDFFMLKNDKAVECSELRFVDECQIRHDYHDLVDYMFIPSSIPTEHNMCACLHMFEDLDLLQKMGINRSAFIRFLLSVRNRHQVFSFHGWEHAFNTLHFIYTIIKKENILQTETVSATECFCMLLAALCHEMEYCGPTTPFKPTSGNTLGSLYSSAGSVVQFHSIDQTVRLLGESKISNDMDLKRFKEFLLLLDAMILGMDLGNHVYNKSDLKKMIDERKILKVAANRRHYFGLLLTCSDLSDFCKPWQYLESQGIKICDEFFNKEITSECYGLIEFSDMLENVKLKKILLQIHFMQTICEPAFSLLNTILPRTDRCSESIEFNMRTLMSAKEKLIQAQLEQTT</sequence>
<reference evidence="9" key="1">
    <citation type="submission" date="2022-01" db="EMBL/GenBank/DDBJ databases">
        <authorList>
            <person name="King R."/>
        </authorList>
    </citation>
    <scope>NUCLEOTIDE SEQUENCE</scope>
</reference>
<protein>
    <recommendedName>
        <fullName evidence="3">3',5'-cyclic-GMP phosphodiesterase</fullName>
        <ecNumber evidence="3">3.1.4.35</ecNumber>
    </recommendedName>
</protein>
<dbReference type="InterPro" id="IPR036971">
    <property type="entry name" value="PDEase_catalytic_dom_sf"/>
</dbReference>
<dbReference type="InterPro" id="IPR002073">
    <property type="entry name" value="PDEase_catalytic_dom"/>
</dbReference>
<comment type="similarity">
    <text evidence="2">Belongs to the cyclic nucleotide phosphodiesterase family.</text>
</comment>
<gene>
    <name evidence="9" type="ORF">NEZAVI_LOCUS15332</name>
</gene>
<dbReference type="PRINTS" id="PR00387">
    <property type="entry name" value="PDIESTERASE1"/>
</dbReference>